<feature type="compositionally biased region" description="Low complexity" evidence="2">
    <location>
        <begin position="27"/>
        <end position="38"/>
    </location>
</feature>
<name>A0A8X8X9J2_SALSN</name>
<dbReference type="InterPro" id="IPR003034">
    <property type="entry name" value="SAP_dom"/>
</dbReference>
<feature type="region of interest" description="Disordered" evidence="2">
    <location>
        <begin position="27"/>
        <end position="68"/>
    </location>
</feature>
<dbReference type="AlphaFoldDB" id="A0A8X8X9J2"/>
<accession>A0A8X8X9J2</accession>
<dbReference type="EMBL" id="PNBA02000010">
    <property type="protein sequence ID" value="KAG6409405.1"/>
    <property type="molecule type" value="Genomic_DNA"/>
</dbReference>
<dbReference type="PANTHER" id="PTHR47447:SF25">
    <property type="entry name" value="SAP DOMAIN-CONTAINING PROTEIN"/>
    <property type="match status" value="1"/>
</dbReference>
<evidence type="ECO:0000313" key="4">
    <source>
        <dbReference type="EMBL" id="KAG6409405.1"/>
    </source>
</evidence>
<protein>
    <recommendedName>
        <fullName evidence="3">SAP domain-containing protein</fullName>
    </recommendedName>
</protein>
<keyword evidence="1" id="KW-0677">Repeat</keyword>
<reference evidence="4" key="1">
    <citation type="submission" date="2018-01" db="EMBL/GenBank/DDBJ databases">
        <authorList>
            <person name="Mao J.F."/>
        </authorList>
    </citation>
    <scope>NUCLEOTIDE SEQUENCE</scope>
    <source>
        <strain evidence="4">Huo1</strain>
        <tissue evidence="4">Leaf</tissue>
    </source>
</reference>
<dbReference type="InterPro" id="IPR036361">
    <property type="entry name" value="SAP_dom_sf"/>
</dbReference>
<proteinExistence type="predicted"/>
<evidence type="ECO:0000256" key="2">
    <source>
        <dbReference type="SAM" id="MobiDB-lite"/>
    </source>
</evidence>
<evidence type="ECO:0000313" key="5">
    <source>
        <dbReference type="Proteomes" id="UP000298416"/>
    </source>
</evidence>
<gene>
    <name evidence="4" type="ORF">SASPL_127444</name>
</gene>
<dbReference type="Gene3D" id="1.10.720.30">
    <property type="entry name" value="SAP domain"/>
    <property type="match status" value="1"/>
</dbReference>
<dbReference type="PANTHER" id="PTHR47447">
    <property type="entry name" value="OS03G0856100 PROTEIN"/>
    <property type="match status" value="1"/>
</dbReference>
<dbReference type="Gene3D" id="1.25.40.10">
    <property type="entry name" value="Tetratricopeptide repeat domain"/>
    <property type="match status" value="2"/>
</dbReference>
<dbReference type="InterPro" id="IPR011990">
    <property type="entry name" value="TPR-like_helical_dom_sf"/>
</dbReference>
<comment type="caution">
    <text evidence="4">The sequence shown here is derived from an EMBL/GenBank/DDBJ whole genome shotgun (WGS) entry which is preliminary data.</text>
</comment>
<dbReference type="SMART" id="SM00513">
    <property type="entry name" value="SAP"/>
    <property type="match status" value="1"/>
</dbReference>
<dbReference type="Pfam" id="PF02037">
    <property type="entry name" value="SAP"/>
    <property type="match status" value="1"/>
</dbReference>
<feature type="compositionally biased region" description="Basic and acidic residues" evidence="2">
    <location>
        <begin position="738"/>
        <end position="749"/>
    </location>
</feature>
<feature type="compositionally biased region" description="Acidic residues" evidence="2">
    <location>
        <begin position="716"/>
        <end position="733"/>
    </location>
</feature>
<organism evidence="4">
    <name type="scientific">Salvia splendens</name>
    <name type="common">Scarlet sage</name>
    <dbReference type="NCBI Taxonomy" id="180675"/>
    <lineage>
        <taxon>Eukaryota</taxon>
        <taxon>Viridiplantae</taxon>
        <taxon>Streptophyta</taxon>
        <taxon>Embryophyta</taxon>
        <taxon>Tracheophyta</taxon>
        <taxon>Spermatophyta</taxon>
        <taxon>Magnoliopsida</taxon>
        <taxon>eudicotyledons</taxon>
        <taxon>Gunneridae</taxon>
        <taxon>Pentapetalae</taxon>
        <taxon>asterids</taxon>
        <taxon>lamiids</taxon>
        <taxon>Lamiales</taxon>
        <taxon>Lamiaceae</taxon>
        <taxon>Nepetoideae</taxon>
        <taxon>Mentheae</taxon>
        <taxon>Salviinae</taxon>
        <taxon>Salvia</taxon>
        <taxon>Salvia subgen. Calosphace</taxon>
        <taxon>core Calosphace</taxon>
    </lineage>
</organism>
<sequence>MAFSFLTQTPFCFSLTSTTAPRNSVAAAAGPSASISSSQRKPRRKKQQNDLKYSDDNGYPGSEGGNFTPSSAEKLLRLVFMEELMERARSGSAAGVSDVIYDMIAAGLTPGPRSFHGLVVSHVLNGDEEGSVWLFNEVGRTYVRTHVWQMHALRRQLSEGLRPLHETFLALVRLFGSKGHATRGLEILAAMEKLNYDIRQAWLLLVEELVKGNHLEDANRVFLKGAEGGLRATDKLYDLLIEEDCKAGDHSNALTIAYEMEAAGRMATTFHFNCLLSVQVPVSLGPVLVFGLGEATCGIPEIAFATFENMEYGEAYMKPDTETYNWVIQAYTRAESYDRVQDVAELLGMMVEDHKRLQPNVRTYASIFKTSFGCWWNALQNIVSQGKPFDIFVLSKGLKAGPLCYIMRDNMVIHFRCIFAHCVEKACTLTLTSAFVSFFPVVLVFELLDALETMAKDKQQIPPRAMILSRKYRTLVSSWIEPLQEEAELGHEIDYIARYVAEGGLTGERKRWVPRRGKTPLDPDAEGFAYSNPMETSFKQRCLEEWKIHHRKLLRTLRNEGPIVLGNITEADYIRVEERLKKIIKGPEQNLLKPKAASKMIVSELKEELEAQGLPTDGTRNVLYQRVQKARRINRSRGRPLWVPPVEEEEEEVDEELDELISRIKLEEGNTEFWRRRFLGEGLNENHSKPLEQEENDDEVLDILDDADVGDEIAKDAEDDEADEEEDEEEVEQTEIQVSDRVKNKEAEAAKPLQMIGVQLLKDSDQSTSSSRKLKKRSPRASMEDDDDDDWFPEDIHEAFKELRNRKVFDVSDMYTLADVWGWTWEMDFKNKAPRRWSQEWEVELAIKIMNLVIELGGTPTIGDCAMVLRAAIRAPMPSAFLQILQTTHRLGYVFGSPLYDEVISLCLDIGELDASIAIVADLETSGIKVADETLDRVISARQDSSAADASS</sequence>
<dbReference type="Proteomes" id="UP000298416">
    <property type="component" value="Unassembled WGS sequence"/>
</dbReference>
<feature type="domain" description="SAP" evidence="3">
    <location>
        <begin position="597"/>
        <end position="631"/>
    </location>
</feature>
<dbReference type="PROSITE" id="PS50800">
    <property type="entry name" value="SAP"/>
    <property type="match status" value="1"/>
</dbReference>
<keyword evidence="5" id="KW-1185">Reference proteome</keyword>
<feature type="region of interest" description="Disordered" evidence="2">
    <location>
        <begin position="716"/>
        <end position="789"/>
    </location>
</feature>
<evidence type="ECO:0000256" key="1">
    <source>
        <dbReference type="ARBA" id="ARBA00022737"/>
    </source>
</evidence>
<dbReference type="SUPFAM" id="SSF68906">
    <property type="entry name" value="SAP domain"/>
    <property type="match status" value="1"/>
</dbReference>
<reference evidence="4" key="2">
    <citation type="submission" date="2020-08" db="EMBL/GenBank/DDBJ databases">
        <title>Plant Genome Project.</title>
        <authorList>
            <person name="Zhang R.-G."/>
        </authorList>
    </citation>
    <scope>NUCLEOTIDE SEQUENCE</scope>
    <source>
        <strain evidence="4">Huo1</strain>
        <tissue evidence="4">Leaf</tissue>
    </source>
</reference>
<evidence type="ECO:0000259" key="3">
    <source>
        <dbReference type="PROSITE" id="PS50800"/>
    </source>
</evidence>